<sequence length="266" mass="29074">MPFVTIPDGTRLYYEESGTGEPLLLVSGQGLDHTSWDGIRDDFTDRYRVIVFDHRGTGQSDQPTAPPYSTRGFAQDAIALLDHLGIARVHVYGYSMGGRVSQWLGIDHGQRVGALVLGATTPGSAHGVPRSAEVNALWTNPLTDPQEALEKIGALFYSPGWIASHLEVVKAALQSPPLPEYVRRLHYQASEGHDAWDLLPTISAPTLVLHGSEDRMNPPANAHLLAKRIPGAELSLIEGARHGYLIEFREEASRIVKAFLAHHPLS</sequence>
<dbReference type="STRING" id="485913.Krac_1828"/>
<dbReference type="GO" id="GO:0046503">
    <property type="term" value="P:glycerolipid catabolic process"/>
    <property type="evidence" value="ECO:0007669"/>
    <property type="project" value="TreeGrafter"/>
</dbReference>
<dbReference type="InParanoid" id="D6U3D2"/>
<organism evidence="2 3">
    <name type="scientific">Ktedonobacter racemifer DSM 44963</name>
    <dbReference type="NCBI Taxonomy" id="485913"/>
    <lineage>
        <taxon>Bacteria</taxon>
        <taxon>Bacillati</taxon>
        <taxon>Chloroflexota</taxon>
        <taxon>Ktedonobacteria</taxon>
        <taxon>Ktedonobacterales</taxon>
        <taxon>Ktedonobacteraceae</taxon>
        <taxon>Ktedonobacter</taxon>
    </lineage>
</organism>
<keyword evidence="3" id="KW-1185">Reference proteome</keyword>
<proteinExistence type="predicted"/>
<evidence type="ECO:0000313" key="2">
    <source>
        <dbReference type="EMBL" id="EFH81136.1"/>
    </source>
</evidence>
<comment type="caution">
    <text evidence="2">The sequence shown here is derived from an EMBL/GenBank/DDBJ whole genome shotgun (WGS) entry which is preliminary data.</text>
</comment>
<evidence type="ECO:0000259" key="1">
    <source>
        <dbReference type="Pfam" id="PF00561"/>
    </source>
</evidence>
<dbReference type="PRINTS" id="PR00111">
    <property type="entry name" value="ABHYDROLASE"/>
</dbReference>
<name>D6U3D2_KTERA</name>
<gene>
    <name evidence="2" type="ORF">Krac_1828</name>
</gene>
<dbReference type="InterPro" id="IPR000073">
    <property type="entry name" value="AB_hydrolase_1"/>
</dbReference>
<dbReference type="OrthoDB" id="9775557at2"/>
<keyword evidence="2" id="KW-0378">Hydrolase</keyword>
<dbReference type="PANTHER" id="PTHR43433:SF5">
    <property type="entry name" value="AB HYDROLASE-1 DOMAIN-CONTAINING PROTEIN"/>
    <property type="match status" value="1"/>
</dbReference>
<protein>
    <submittedName>
        <fullName evidence="2">Alpha/beta hydrolase fold protein</fullName>
    </submittedName>
</protein>
<dbReference type="GO" id="GO:0004806">
    <property type="term" value="F:triacylglycerol lipase activity"/>
    <property type="evidence" value="ECO:0007669"/>
    <property type="project" value="TreeGrafter"/>
</dbReference>
<accession>D6U3D2</accession>
<dbReference type="EMBL" id="ADVG01000004">
    <property type="protein sequence ID" value="EFH81136.1"/>
    <property type="molecule type" value="Genomic_DNA"/>
</dbReference>
<dbReference type="Pfam" id="PF00561">
    <property type="entry name" value="Abhydrolase_1"/>
    <property type="match status" value="1"/>
</dbReference>
<reference evidence="2 3" key="1">
    <citation type="journal article" date="2011" name="Stand. Genomic Sci.">
        <title>Non-contiguous finished genome sequence and contextual data of the filamentous soil bacterium Ktedonobacter racemifer type strain (SOSP1-21).</title>
        <authorList>
            <person name="Chang Y.J."/>
            <person name="Land M."/>
            <person name="Hauser L."/>
            <person name="Chertkov O."/>
            <person name="Del Rio T.G."/>
            <person name="Nolan M."/>
            <person name="Copeland A."/>
            <person name="Tice H."/>
            <person name="Cheng J.F."/>
            <person name="Lucas S."/>
            <person name="Han C."/>
            <person name="Goodwin L."/>
            <person name="Pitluck S."/>
            <person name="Ivanova N."/>
            <person name="Ovchinikova G."/>
            <person name="Pati A."/>
            <person name="Chen A."/>
            <person name="Palaniappan K."/>
            <person name="Mavromatis K."/>
            <person name="Liolios K."/>
            <person name="Brettin T."/>
            <person name="Fiebig A."/>
            <person name="Rohde M."/>
            <person name="Abt B."/>
            <person name="Goker M."/>
            <person name="Detter J.C."/>
            <person name="Woyke T."/>
            <person name="Bristow J."/>
            <person name="Eisen J.A."/>
            <person name="Markowitz V."/>
            <person name="Hugenholtz P."/>
            <person name="Kyrpides N.C."/>
            <person name="Klenk H.P."/>
            <person name="Lapidus A."/>
        </authorList>
    </citation>
    <scope>NUCLEOTIDE SEQUENCE [LARGE SCALE GENOMIC DNA]</scope>
    <source>
        <strain evidence="3">DSM 44963</strain>
    </source>
</reference>
<feature type="domain" description="AB hydrolase-1" evidence="1">
    <location>
        <begin position="22"/>
        <end position="246"/>
    </location>
</feature>
<dbReference type="PANTHER" id="PTHR43433">
    <property type="entry name" value="HYDROLASE, ALPHA/BETA FOLD FAMILY PROTEIN"/>
    <property type="match status" value="1"/>
</dbReference>
<dbReference type="Proteomes" id="UP000004508">
    <property type="component" value="Unassembled WGS sequence"/>
</dbReference>
<evidence type="ECO:0000313" key="3">
    <source>
        <dbReference type="Proteomes" id="UP000004508"/>
    </source>
</evidence>
<dbReference type="eggNOG" id="COG0596">
    <property type="taxonomic scope" value="Bacteria"/>
</dbReference>
<dbReference type="InterPro" id="IPR029058">
    <property type="entry name" value="AB_hydrolase_fold"/>
</dbReference>
<dbReference type="SUPFAM" id="SSF53474">
    <property type="entry name" value="alpha/beta-Hydrolases"/>
    <property type="match status" value="1"/>
</dbReference>
<dbReference type="Gene3D" id="3.40.50.1820">
    <property type="entry name" value="alpha/beta hydrolase"/>
    <property type="match status" value="1"/>
</dbReference>
<dbReference type="RefSeq" id="WP_007918343.1">
    <property type="nucleotide sequence ID" value="NZ_ADVG01000004.1"/>
</dbReference>
<dbReference type="InterPro" id="IPR050471">
    <property type="entry name" value="AB_hydrolase"/>
</dbReference>
<dbReference type="AlphaFoldDB" id="D6U3D2"/>